<accession>A0A8S5QLY0</accession>
<sequence length="38" mass="4495">MPRFRGRFYSHNITCLASLLVVWHFLLFLKDLAQNCPS</sequence>
<dbReference type="EMBL" id="BK015689">
    <property type="protein sequence ID" value="DAE19994.1"/>
    <property type="molecule type" value="Genomic_DNA"/>
</dbReference>
<evidence type="ECO:0000313" key="1">
    <source>
        <dbReference type="EMBL" id="DAE19994.1"/>
    </source>
</evidence>
<organism evidence="1">
    <name type="scientific">CrAss-like virus sp. ctYsL76</name>
    <dbReference type="NCBI Taxonomy" id="2826826"/>
    <lineage>
        <taxon>Viruses</taxon>
        <taxon>Duplodnaviria</taxon>
        <taxon>Heunggongvirae</taxon>
        <taxon>Uroviricota</taxon>
        <taxon>Caudoviricetes</taxon>
        <taxon>Crassvirales</taxon>
    </lineage>
</organism>
<name>A0A8S5QLY0_9CAUD</name>
<protein>
    <submittedName>
        <fullName evidence="1">Uncharacterized protein</fullName>
    </submittedName>
</protein>
<reference evidence="1" key="1">
    <citation type="journal article" date="2021" name="Proc. Natl. Acad. Sci. U.S.A.">
        <title>A Catalog of Tens of Thousands of Viruses from Human Metagenomes Reveals Hidden Associations with Chronic Diseases.</title>
        <authorList>
            <person name="Tisza M.J."/>
            <person name="Buck C.B."/>
        </authorList>
    </citation>
    <scope>NUCLEOTIDE SEQUENCE</scope>
    <source>
        <strain evidence="1">CtYsL76</strain>
    </source>
</reference>
<proteinExistence type="predicted"/>